<dbReference type="SUPFAM" id="SSF49384">
    <property type="entry name" value="Carbohydrate-binding domain"/>
    <property type="match status" value="1"/>
</dbReference>
<dbReference type="AlphaFoldDB" id="A0A6L5GH01"/>
<dbReference type="GO" id="GO:0030247">
    <property type="term" value="F:polysaccharide binding"/>
    <property type="evidence" value="ECO:0007669"/>
    <property type="project" value="UniProtKB-UniRule"/>
</dbReference>
<dbReference type="Gene3D" id="2.60.40.290">
    <property type="match status" value="1"/>
</dbReference>
<feature type="compositionally biased region" description="Acidic residues" evidence="2">
    <location>
        <begin position="248"/>
        <end position="267"/>
    </location>
</feature>
<dbReference type="CDD" id="cd21177">
    <property type="entry name" value="LPMO_AA10"/>
    <property type="match status" value="1"/>
</dbReference>
<evidence type="ECO:0000259" key="3">
    <source>
        <dbReference type="PROSITE" id="PS51173"/>
    </source>
</evidence>
<feature type="region of interest" description="Disordered" evidence="2">
    <location>
        <begin position="239"/>
        <end position="276"/>
    </location>
</feature>
<dbReference type="InterPro" id="IPR008965">
    <property type="entry name" value="CBM2/CBM3_carb-bd_dom_sf"/>
</dbReference>
<dbReference type="Gene3D" id="2.70.50.50">
    <property type="entry name" value="chitin-binding protein cbp21"/>
    <property type="match status" value="1"/>
</dbReference>
<dbReference type="InterPro" id="IPR014756">
    <property type="entry name" value="Ig_E-set"/>
</dbReference>
<dbReference type="SMART" id="SM00637">
    <property type="entry name" value="CBD_II"/>
    <property type="match status" value="1"/>
</dbReference>
<dbReference type="PROSITE" id="PS51173">
    <property type="entry name" value="CBM2"/>
    <property type="match status" value="1"/>
</dbReference>
<keyword evidence="5" id="KW-1185">Reference proteome</keyword>
<proteinExistence type="predicted"/>
<reference evidence="4 5" key="1">
    <citation type="submission" date="2019-10" db="EMBL/GenBank/DDBJ databases">
        <title>Glycomyces albidus sp. nov., a novel actinomycete isolated from rhizosphere soil of wheat (Triticum aestivum L.).</title>
        <authorList>
            <person name="Qian L."/>
        </authorList>
    </citation>
    <scope>NUCLEOTIDE SEQUENCE [LARGE SCALE GENOMIC DNA]</scope>
    <source>
        <strain evidence="4 5">NEAU-7082</strain>
    </source>
</reference>
<evidence type="ECO:0000313" key="4">
    <source>
        <dbReference type="EMBL" id="MQM28663.1"/>
    </source>
</evidence>
<dbReference type="InterPro" id="IPR004302">
    <property type="entry name" value="Cellulose/chitin-bd_N"/>
</dbReference>
<dbReference type="InterPro" id="IPR001919">
    <property type="entry name" value="CBD2"/>
</dbReference>
<dbReference type="GO" id="GO:0004553">
    <property type="term" value="F:hydrolase activity, hydrolyzing O-glycosyl compounds"/>
    <property type="evidence" value="ECO:0007669"/>
    <property type="project" value="InterPro"/>
</dbReference>
<dbReference type="PANTHER" id="PTHR34823:SF1">
    <property type="entry name" value="CHITIN-BINDING TYPE-4 DOMAIN-CONTAINING PROTEIN"/>
    <property type="match status" value="1"/>
</dbReference>
<organism evidence="4 5">
    <name type="scientific">Glycomyces albidus</name>
    <dbReference type="NCBI Taxonomy" id="2656774"/>
    <lineage>
        <taxon>Bacteria</taxon>
        <taxon>Bacillati</taxon>
        <taxon>Actinomycetota</taxon>
        <taxon>Actinomycetes</taxon>
        <taxon>Glycomycetales</taxon>
        <taxon>Glycomycetaceae</taxon>
        <taxon>Glycomyces</taxon>
    </lineage>
</organism>
<protein>
    <submittedName>
        <fullName evidence="4">Cellulose-binding protein</fullName>
    </submittedName>
</protein>
<accession>A0A6L5GH01</accession>
<sequence>MINFRRFRTDPSRPGGRRLRRLAVLVAALFATGTAAVLFVQPATGHGTAIGPSSRHYGCWERWGSDFQNPAMAQQDPMCWAAWQNDSNAMWNWNGLYREQVGGDHQAALPDNQLCSGGRTGGTRYAALDTPGAWKTTQVSSNFTFTNWDQANHGADYYRIYVTKQGYNAQTDALDWADLELLKDTGDIDPGVGRTPPSGGGTLIDIPVSAPGRSGHHVVFMIWQASHFDQTFYSCSDVWFGSGQPQEPTDDPTEEPTDDPTSDEPTEEPTTGGPAGYACAATATVNSWGSGATVTVKVANTGTQAIHNWMLHWAWPSGVTADQAWNAELSTMGGVQMAEPVSWNAAVPVGGSVEFGMNVSGSLASAPAFDCLPS</sequence>
<keyword evidence="1" id="KW-0732">Signal</keyword>
<comment type="caution">
    <text evidence="4">The sequence shown here is derived from an EMBL/GenBank/DDBJ whole genome shotgun (WGS) entry which is preliminary data.</text>
</comment>
<evidence type="ECO:0000256" key="2">
    <source>
        <dbReference type="SAM" id="MobiDB-lite"/>
    </source>
</evidence>
<dbReference type="Pfam" id="PF00553">
    <property type="entry name" value="CBM_2"/>
    <property type="match status" value="1"/>
</dbReference>
<name>A0A6L5GH01_9ACTN</name>
<evidence type="ECO:0000313" key="5">
    <source>
        <dbReference type="Proteomes" id="UP000477750"/>
    </source>
</evidence>
<dbReference type="Proteomes" id="UP000477750">
    <property type="component" value="Unassembled WGS sequence"/>
</dbReference>
<dbReference type="PANTHER" id="PTHR34823">
    <property type="entry name" value="GLCNAC-BINDING PROTEIN A"/>
    <property type="match status" value="1"/>
</dbReference>
<dbReference type="Pfam" id="PF03067">
    <property type="entry name" value="LPMO_10"/>
    <property type="match status" value="1"/>
</dbReference>
<dbReference type="SUPFAM" id="SSF81296">
    <property type="entry name" value="E set domains"/>
    <property type="match status" value="1"/>
</dbReference>
<dbReference type="InterPro" id="IPR012291">
    <property type="entry name" value="CBM2_carb-bd_dom_sf"/>
</dbReference>
<feature type="domain" description="CBM2" evidence="3">
    <location>
        <begin position="272"/>
        <end position="374"/>
    </location>
</feature>
<dbReference type="InterPro" id="IPR051024">
    <property type="entry name" value="GlcNAc_Chitin_IntDeg"/>
</dbReference>
<evidence type="ECO:0000256" key="1">
    <source>
        <dbReference type="ARBA" id="ARBA00022729"/>
    </source>
</evidence>
<dbReference type="GO" id="GO:0005975">
    <property type="term" value="P:carbohydrate metabolic process"/>
    <property type="evidence" value="ECO:0007669"/>
    <property type="project" value="InterPro"/>
</dbReference>
<gene>
    <name evidence="4" type="ORF">GFD30_24335</name>
</gene>
<dbReference type="RefSeq" id="WP_153027753.1">
    <property type="nucleotide sequence ID" value="NZ_WIAO01000052.1"/>
</dbReference>
<dbReference type="EMBL" id="WIAO01000052">
    <property type="protein sequence ID" value="MQM28663.1"/>
    <property type="molecule type" value="Genomic_DNA"/>
</dbReference>